<feature type="region of interest" description="Disordered" evidence="1">
    <location>
        <begin position="1"/>
        <end position="24"/>
    </location>
</feature>
<organism evidence="2">
    <name type="scientific">uncultured Thermomicrobiales bacterium</name>
    <dbReference type="NCBI Taxonomy" id="1645740"/>
    <lineage>
        <taxon>Bacteria</taxon>
        <taxon>Pseudomonadati</taxon>
        <taxon>Thermomicrobiota</taxon>
        <taxon>Thermomicrobia</taxon>
        <taxon>Thermomicrobiales</taxon>
        <taxon>environmental samples</taxon>
    </lineage>
</organism>
<feature type="non-terminal residue" evidence="2">
    <location>
        <position position="1"/>
    </location>
</feature>
<proteinExistence type="predicted"/>
<gene>
    <name evidence="2" type="ORF">AVDCRST_MAG88-1964</name>
</gene>
<feature type="non-terminal residue" evidence="2">
    <location>
        <position position="24"/>
    </location>
</feature>
<feature type="compositionally biased region" description="Basic residues" evidence="1">
    <location>
        <begin position="1"/>
        <end position="13"/>
    </location>
</feature>
<protein>
    <submittedName>
        <fullName evidence="2">Uncharacterized protein</fullName>
    </submittedName>
</protein>
<sequence length="24" mass="2932">WRGSRTRRRRCGRGRGSWQASRRS</sequence>
<evidence type="ECO:0000256" key="1">
    <source>
        <dbReference type="SAM" id="MobiDB-lite"/>
    </source>
</evidence>
<dbReference type="EMBL" id="CADCWM010000530">
    <property type="protein sequence ID" value="CAA9566767.1"/>
    <property type="molecule type" value="Genomic_DNA"/>
</dbReference>
<accession>A0A6J4V7Q9</accession>
<dbReference type="AlphaFoldDB" id="A0A6J4V7Q9"/>
<name>A0A6J4V7Q9_9BACT</name>
<reference evidence="2" key="1">
    <citation type="submission" date="2020-02" db="EMBL/GenBank/DDBJ databases">
        <authorList>
            <person name="Meier V. D."/>
        </authorList>
    </citation>
    <scope>NUCLEOTIDE SEQUENCE</scope>
    <source>
        <strain evidence="2">AVDCRST_MAG88</strain>
    </source>
</reference>
<evidence type="ECO:0000313" key="2">
    <source>
        <dbReference type="EMBL" id="CAA9566767.1"/>
    </source>
</evidence>